<feature type="transmembrane region" description="Helical" evidence="1">
    <location>
        <begin position="96"/>
        <end position="120"/>
    </location>
</feature>
<keyword evidence="1" id="KW-0472">Membrane</keyword>
<keyword evidence="1" id="KW-0812">Transmembrane</keyword>
<protein>
    <submittedName>
        <fullName evidence="2">DUF1700 domain-containing protein</fullName>
    </submittedName>
</protein>
<reference evidence="2" key="1">
    <citation type="submission" date="2020-10" db="EMBL/GenBank/DDBJ databases">
        <title>Phylogeny of dyella-like bacteria.</title>
        <authorList>
            <person name="Fu J."/>
        </authorList>
    </citation>
    <scope>NUCLEOTIDE SEQUENCE</scope>
    <source>
        <strain evidence="2">DHON07</strain>
    </source>
</reference>
<organism evidence="2 3">
    <name type="scientific">Dyella mobilis</name>
    <dbReference type="NCBI Taxonomy" id="1849582"/>
    <lineage>
        <taxon>Bacteria</taxon>
        <taxon>Pseudomonadati</taxon>
        <taxon>Pseudomonadota</taxon>
        <taxon>Gammaproteobacteria</taxon>
        <taxon>Lysobacterales</taxon>
        <taxon>Rhodanobacteraceae</taxon>
        <taxon>Dyella</taxon>
    </lineage>
</organism>
<keyword evidence="3" id="KW-1185">Reference proteome</keyword>
<proteinExistence type="predicted"/>
<keyword evidence="1" id="KW-1133">Transmembrane helix</keyword>
<feature type="transmembrane region" description="Helical" evidence="1">
    <location>
        <begin position="156"/>
        <end position="180"/>
    </location>
</feature>
<dbReference type="Pfam" id="PF22564">
    <property type="entry name" value="HAAS"/>
    <property type="match status" value="1"/>
</dbReference>
<accession>A0ABS2KCP1</accession>
<gene>
    <name evidence="2" type="ORF">ISS99_05300</name>
</gene>
<evidence type="ECO:0000313" key="3">
    <source>
        <dbReference type="Proteomes" id="UP001430193"/>
    </source>
</evidence>
<sequence>MIGTSLETAGSWLRRLDWSLHALPQNDRIEIIREMRSHIEDRISRGIAERDVLASLGSPEEYARDFHDEFELSKALGSRGLIGMLRVAVYWLPRSAAAFLALMAVGCLGLFGTGVAVTAMMRFVDPLHWGLWLSSHSLVFGYAANLADEHEVFGTWIYPFAVLCAVGCWMAGQATLLWALRTIARR</sequence>
<dbReference type="EMBL" id="JADIKF010000036">
    <property type="protein sequence ID" value="MBM7128934.1"/>
    <property type="molecule type" value="Genomic_DNA"/>
</dbReference>
<dbReference type="Proteomes" id="UP001430193">
    <property type="component" value="Unassembled WGS sequence"/>
</dbReference>
<evidence type="ECO:0000256" key="1">
    <source>
        <dbReference type="SAM" id="Phobius"/>
    </source>
</evidence>
<comment type="caution">
    <text evidence="2">The sequence shown here is derived from an EMBL/GenBank/DDBJ whole genome shotgun (WGS) entry which is preliminary data.</text>
</comment>
<evidence type="ECO:0000313" key="2">
    <source>
        <dbReference type="EMBL" id="MBM7128934.1"/>
    </source>
</evidence>
<dbReference type="RefSeq" id="WP_204630555.1">
    <property type="nucleotide sequence ID" value="NZ_BSOC01000007.1"/>
</dbReference>
<name>A0ABS2KCP1_9GAMM</name>